<dbReference type="STRING" id="649349.Lbys_1062"/>
<dbReference type="RefSeq" id="WP_013407838.1">
    <property type="nucleotide sequence ID" value="NC_014655.1"/>
</dbReference>
<dbReference type="SMART" id="SM00530">
    <property type="entry name" value="HTH_XRE"/>
    <property type="match status" value="1"/>
</dbReference>
<accession>E4RSU8</accession>
<evidence type="ECO:0000259" key="1">
    <source>
        <dbReference type="PROSITE" id="PS50943"/>
    </source>
</evidence>
<gene>
    <name evidence="2" type="ordered locus">Lbys_1062</name>
</gene>
<dbReference type="CDD" id="cd00093">
    <property type="entry name" value="HTH_XRE"/>
    <property type="match status" value="1"/>
</dbReference>
<evidence type="ECO:0000313" key="2">
    <source>
        <dbReference type="EMBL" id="ADQ16787.1"/>
    </source>
</evidence>
<dbReference type="AlphaFoldDB" id="E4RSU8"/>
<name>E4RSU8_LEAB4</name>
<dbReference type="Gene3D" id="1.10.260.40">
    <property type="entry name" value="lambda repressor-like DNA-binding domains"/>
    <property type="match status" value="1"/>
</dbReference>
<dbReference type="KEGG" id="lby:Lbys_1062"/>
<dbReference type="InterPro" id="IPR001387">
    <property type="entry name" value="Cro/C1-type_HTH"/>
</dbReference>
<evidence type="ECO:0000313" key="3">
    <source>
        <dbReference type="Proteomes" id="UP000007435"/>
    </source>
</evidence>
<protein>
    <submittedName>
        <fullName evidence="2">Helix-turn-helix domain protein</fullName>
    </submittedName>
</protein>
<reference evidence="2 3" key="2">
    <citation type="journal article" date="2011" name="Stand. Genomic Sci.">
        <title>Complete genome sequence of Leadbetterella byssophila type strain (4M15).</title>
        <authorList>
            <person name="Abt B."/>
            <person name="Teshima H."/>
            <person name="Lucas S."/>
            <person name="Lapidus A."/>
            <person name="Del Rio T.G."/>
            <person name="Nolan M."/>
            <person name="Tice H."/>
            <person name="Cheng J.F."/>
            <person name="Pitluck S."/>
            <person name="Liolios K."/>
            <person name="Pagani I."/>
            <person name="Ivanova N."/>
            <person name="Mavromatis K."/>
            <person name="Pati A."/>
            <person name="Tapia R."/>
            <person name="Han C."/>
            <person name="Goodwin L."/>
            <person name="Chen A."/>
            <person name="Palaniappan K."/>
            <person name="Land M."/>
            <person name="Hauser L."/>
            <person name="Chang Y.J."/>
            <person name="Jeffries C.D."/>
            <person name="Rohde M."/>
            <person name="Goker M."/>
            <person name="Tindall B.J."/>
            <person name="Detter J.C."/>
            <person name="Woyke T."/>
            <person name="Bristow J."/>
            <person name="Eisen J.A."/>
            <person name="Markowitz V."/>
            <person name="Hugenholtz P."/>
            <person name="Klenk H.P."/>
            <person name="Kyrpides N.C."/>
        </authorList>
    </citation>
    <scope>NUCLEOTIDE SEQUENCE [LARGE SCALE GENOMIC DNA]</scope>
    <source>
        <strain evidence="3">DSM 17132 / JCM 16389 / KACC 11308 / NBRC 106382 / 4M15</strain>
    </source>
</reference>
<keyword evidence="3" id="KW-1185">Reference proteome</keyword>
<feature type="domain" description="HTH cro/C1-type" evidence="1">
    <location>
        <begin position="9"/>
        <end position="63"/>
    </location>
</feature>
<dbReference type="PROSITE" id="PS50943">
    <property type="entry name" value="HTH_CROC1"/>
    <property type="match status" value="1"/>
</dbReference>
<dbReference type="OrthoDB" id="4762426at2"/>
<dbReference type="EMBL" id="CP002305">
    <property type="protein sequence ID" value="ADQ16787.1"/>
    <property type="molecule type" value="Genomic_DNA"/>
</dbReference>
<dbReference type="InterPro" id="IPR010982">
    <property type="entry name" value="Lambda_DNA-bd_dom_sf"/>
</dbReference>
<dbReference type="Proteomes" id="UP000007435">
    <property type="component" value="Chromosome"/>
</dbReference>
<dbReference type="GO" id="GO:0003677">
    <property type="term" value="F:DNA binding"/>
    <property type="evidence" value="ECO:0007669"/>
    <property type="project" value="InterPro"/>
</dbReference>
<dbReference type="SUPFAM" id="SSF47413">
    <property type="entry name" value="lambda repressor-like DNA-binding domains"/>
    <property type="match status" value="1"/>
</dbReference>
<dbReference type="Pfam" id="PF13560">
    <property type="entry name" value="HTH_31"/>
    <property type="match status" value="1"/>
</dbReference>
<proteinExistence type="predicted"/>
<reference key="1">
    <citation type="submission" date="2010-11" db="EMBL/GenBank/DDBJ databases">
        <title>The complete genome of Leadbetterella byssophila DSM 17132.</title>
        <authorList>
            <consortium name="US DOE Joint Genome Institute (JGI-PGF)"/>
            <person name="Lucas S."/>
            <person name="Copeland A."/>
            <person name="Lapidus A."/>
            <person name="Glavina del Rio T."/>
            <person name="Dalin E."/>
            <person name="Tice H."/>
            <person name="Bruce D."/>
            <person name="Goodwin L."/>
            <person name="Pitluck S."/>
            <person name="Kyrpides N."/>
            <person name="Mavromatis K."/>
            <person name="Ivanova N."/>
            <person name="Teshima H."/>
            <person name="Brettin T."/>
            <person name="Detter J.C."/>
            <person name="Han C."/>
            <person name="Tapia R."/>
            <person name="Land M."/>
            <person name="Hauser L."/>
            <person name="Markowitz V."/>
            <person name="Cheng J.-F."/>
            <person name="Hugenholtz P."/>
            <person name="Woyke T."/>
            <person name="Wu D."/>
            <person name="Tindall B."/>
            <person name="Pomrenke H.G."/>
            <person name="Brambilla E."/>
            <person name="Klenk H.-P."/>
            <person name="Eisen J.A."/>
        </authorList>
    </citation>
    <scope>NUCLEOTIDE SEQUENCE [LARGE SCALE GENOMIC DNA]</scope>
    <source>
        <strain>DSM 17132</strain>
    </source>
</reference>
<dbReference type="HOGENOM" id="CLU_161891_1_0_10"/>
<organism evidence="2 3">
    <name type="scientific">Leadbetterella byssophila (strain DSM 17132 / JCM 16389 / KACC 11308 / NBRC 106382 / 4M15)</name>
    <dbReference type="NCBI Taxonomy" id="649349"/>
    <lineage>
        <taxon>Bacteria</taxon>
        <taxon>Pseudomonadati</taxon>
        <taxon>Bacteroidota</taxon>
        <taxon>Cytophagia</taxon>
        <taxon>Cytophagales</taxon>
        <taxon>Leadbetterellaceae</taxon>
        <taxon>Leadbetterella</taxon>
    </lineage>
</organism>
<sequence length="97" mass="11219">MSNQFGEKIRSLRESNGLLLREVAPLLNIDTPQLSKIERGERQSKKEYIEMFAQIFKVDINDLLKIWLADQMYNVIEGEPLAKEAIKELTSVVNKLK</sequence>
<dbReference type="eggNOG" id="COG1396">
    <property type="taxonomic scope" value="Bacteria"/>
</dbReference>